<dbReference type="OrthoDB" id="9840483at2"/>
<proteinExistence type="predicted"/>
<keyword evidence="3" id="KW-1185">Reference proteome</keyword>
<evidence type="ECO:0000313" key="2">
    <source>
        <dbReference type="EMBL" id="TWT94430.1"/>
    </source>
</evidence>
<dbReference type="EMBL" id="SJPN01000007">
    <property type="protein sequence ID" value="TWT94430.1"/>
    <property type="molecule type" value="Genomic_DNA"/>
</dbReference>
<dbReference type="Proteomes" id="UP000320176">
    <property type="component" value="Unassembled WGS sequence"/>
</dbReference>
<reference evidence="2 3" key="1">
    <citation type="submission" date="2019-02" db="EMBL/GenBank/DDBJ databases">
        <title>Deep-cultivation of Planctomycetes and their phenomic and genomic characterization uncovers novel biology.</title>
        <authorList>
            <person name="Wiegand S."/>
            <person name="Jogler M."/>
            <person name="Boedeker C."/>
            <person name="Pinto D."/>
            <person name="Vollmers J."/>
            <person name="Rivas-Marin E."/>
            <person name="Kohn T."/>
            <person name="Peeters S.H."/>
            <person name="Heuer A."/>
            <person name="Rast P."/>
            <person name="Oberbeckmann S."/>
            <person name="Bunk B."/>
            <person name="Jeske O."/>
            <person name="Meyerdierks A."/>
            <person name="Storesund J.E."/>
            <person name="Kallscheuer N."/>
            <person name="Luecker S."/>
            <person name="Lage O.M."/>
            <person name="Pohl T."/>
            <person name="Merkel B.J."/>
            <person name="Hornburger P."/>
            <person name="Mueller R.-W."/>
            <person name="Bruemmer F."/>
            <person name="Labrenz M."/>
            <person name="Spormann A.M."/>
            <person name="Op Den Camp H."/>
            <person name="Overmann J."/>
            <person name="Amann R."/>
            <person name="Jetten M.S.M."/>
            <person name="Mascher T."/>
            <person name="Medema M.H."/>
            <person name="Devos D.P."/>
            <person name="Kaster A.-K."/>
            <person name="Ovreas L."/>
            <person name="Rohde M."/>
            <person name="Galperin M.Y."/>
            <person name="Jogler C."/>
        </authorList>
    </citation>
    <scope>NUCLEOTIDE SEQUENCE [LARGE SCALE GENOMIC DNA]</scope>
    <source>
        <strain evidence="2 3">Pla52n</strain>
    </source>
</reference>
<gene>
    <name evidence="2" type="ORF">Pla52n_52510</name>
</gene>
<dbReference type="RefSeq" id="WP_146522302.1">
    <property type="nucleotide sequence ID" value="NZ_CP151726.1"/>
</dbReference>
<organism evidence="2 3">
    <name type="scientific">Stieleria varia</name>
    <dbReference type="NCBI Taxonomy" id="2528005"/>
    <lineage>
        <taxon>Bacteria</taxon>
        <taxon>Pseudomonadati</taxon>
        <taxon>Planctomycetota</taxon>
        <taxon>Planctomycetia</taxon>
        <taxon>Pirellulales</taxon>
        <taxon>Pirellulaceae</taxon>
        <taxon>Stieleria</taxon>
    </lineage>
</organism>
<keyword evidence="1" id="KW-0732">Signal</keyword>
<dbReference type="AlphaFoldDB" id="A0A5C6A4Y5"/>
<accession>A0A5C6A4Y5</accession>
<feature type="chain" id="PRO_5022853626" evidence="1">
    <location>
        <begin position="21"/>
        <end position="127"/>
    </location>
</feature>
<feature type="signal peptide" evidence="1">
    <location>
        <begin position="1"/>
        <end position="20"/>
    </location>
</feature>
<sequence length="127" mass="14823" precursor="true">MFRFAAAMALLVCVSSLASAQDFAQLENTYHVEVRVEHWRIGNPHWSTEFSTTNYEQAVLMHDLFEIALEEQSLRELLGFSWEWLVTDVRLRTEYPAQMTAPLIQSRPTTLLRRVYGYQTPSYGYLD</sequence>
<protein>
    <submittedName>
        <fullName evidence="2">Uncharacterized protein</fullName>
    </submittedName>
</protein>
<evidence type="ECO:0000256" key="1">
    <source>
        <dbReference type="SAM" id="SignalP"/>
    </source>
</evidence>
<name>A0A5C6A4Y5_9BACT</name>
<comment type="caution">
    <text evidence="2">The sequence shown here is derived from an EMBL/GenBank/DDBJ whole genome shotgun (WGS) entry which is preliminary data.</text>
</comment>
<evidence type="ECO:0000313" key="3">
    <source>
        <dbReference type="Proteomes" id="UP000320176"/>
    </source>
</evidence>